<feature type="domain" description="HTH tetR-type" evidence="4">
    <location>
        <begin position="26"/>
        <end position="86"/>
    </location>
</feature>
<dbReference type="EMBL" id="JBHUOP010000002">
    <property type="protein sequence ID" value="MFD2840171.1"/>
    <property type="molecule type" value="Genomic_DNA"/>
</dbReference>
<dbReference type="PRINTS" id="PR00455">
    <property type="entry name" value="HTHTETR"/>
</dbReference>
<keyword evidence="1 2" id="KW-0238">DNA-binding</keyword>
<evidence type="ECO:0000259" key="4">
    <source>
        <dbReference type="PROSITE" id="PS50977"/>
    </source>
</evidence>
<dbReference type="PROSITE" id="PS50977">
    <property type="entry name" value="HTH_TETR_2"/>
    <property type="match status" value="1"/>
</dbReference>
<dbReference type="Gene3D" id="1.10.357.10">
    <property type="entry name" value="Tetracycline Repressor, domain 2"/>
    <property type="match status" value="1"/>
</dbReference>
<protein>
    <submittedName>
        <fullName evidence="5">TetR/AcrR family transcriptional regulator</fullName>
    </submittedName>
</protein>
<dbReference type="SUPFAM" id="SSF46689">
    <property type="entry name" value="Homeodomain-like"/>
    <property type="match status" value="1"/>
</dbReference>
<feature type="DNA-binding region" description="H-T-H motif" evidence="2">
    <location>
        <begin position="49"/>
        <end position="68"/>
    </location>
</feature>
<reference evidence="6" key="1">
    <citation type="journal article" date="2019" name="Int. J. Syst. Evol. Microbiol.">
        <title>The Global Catalogue of Microorganisms (GCM) 10K type strain sequencing project: providing services to taxonomists for standard genome sequencing and annotation.</title>
        <authorList>
            <consortium name="The Broad Institute Genomics Platform"/>
            <consortium name="The Broad Institute Genome Sequencing Center for Infectious Disease"/>
            <person name="Wu L."/>
            <person name="Ma J."/>
        </authorList>
    </citation>
    <scope>NUCLEOTIDE SEQUENCE [LARGE SCALE GENOMIC DNA]</scope>
    <source>
        <strain evidence="6">KCTC 33576</strain>
    </source>
</reference>
<accession>A0ABW5XCI5</accession>
<dbReference type="PANTHER" id="PTHR30055:SF237">
    <property type="entry name" value="TRANSCRIPTIONAL REPRESSOR MCE3R"/>
    <property type="match status" value="1"/>
</dbReference>
<proteinExistence type="predicted"/>
<organism evidence="5 6">
    <name type="scientific">Populibacterium corticicola</name>
    <dbReference type="NCBI Taxonomy" id="1812826"/>
    <lineage>
        <taxon>Bacteria</taxon>
        <taxon>Bacillati</taxon>
        <taxon>Actinomycetota</taxon>
        <taxon>Actinomycetes</taxon>
        <taxon>Micrococcales</taxon>
        <taxon>Jonesiaceae</taxon>
        <taxon>Populibacterium</taxon>
    </lineage>
</organism>
<gene>
    <name evidence="5" type="ORF">ACFSYH_06270</name>
</gene>
<evidence type="ECO:0000313" key="6">
    <source>
        <dbReference type="Proteomes" id="UP001597391"/>
    </source>
</evidence>
<evidence type="ECO:0000256" key="1">
    <source>
        <dbReference type="ARBA" id="ARBA00023125"/>
    </source>
</evidence>
<dbReference type="Pfam" id="PF00440">
    <property type="entry name" value="TetR_N"/>
    <property type="match status" value="1"/>
</dbReference>
<dbReference type="InterPro" id="IPR001647">
    <property type="entry name" value="HTH_TetR"/>
</dbReference>
<feature type="region of interest" description="Disordered" evidence="3">
    <location>
        <begin position="1"/>
        <end position="27"/>
    </location>
</feature>
<evidence type="ECO:0000256" key="3">
    <source>
        <dbReference type="SAM" id="MobiDB-lite"/>
    </source>
</evidence>
<dbReference type="InterPro" id="IPR050109">
    <property type="entry name" value="HTH-type_TetR-like_transc_reg"/>
</dbReference>
<name>A0ABW5XCI5_9MICO</name>
<evidence type="ECO:0000313" key="5">
    <source>
        <dbReference type="EMBL" id="MFD2840171.1"/>
    </source>
</evidence>
<dbReference type="Proteomes" id="UP001597391">
    <property type="component" value="Unassembled WGS sequence"/>
</dbReference>
<dbReference type="InterPro" id="IPR036271">
    <property type="entry name" value="Tet_transcr_reg_TetR-rel_C_sf"/>
</dbReference>
<sequence length="231" mass="25862">MESERSLADSGDGATREAGVPPAKRSTTREALLEAAMNLFSARGYAGTSIRGLAREVGIRESSVYKHFPSKQALFEALIERAHDALARIGSAQGLSFSPVREAAEPYRGISEKSLLLVAQSFFTFVLHDPDFSRIRRLMQIERYRDPAVASHFADYFIVQPLSFHTELFRQLLDSGEFREGLDAREMAVAFFGPVFMLIDYAESEGGEPVALDLLQRHVRHFLQIHGRETV</sequence>
<dbReference type="SUPFAM" id="SSF48498">
    <property type="entry name" value="Tetracyclin repressor-like, C-terminal domain"/>
    <property type="match status" value="1"/>
</dbReference>
<dbReference type="PANTHER" id="PTHR30055">
    <property type="entry name" value="HTH-TYPE TRANSCRIPTIONAL REGULATOR RUTR"/>
    <property type="match status" value="1"/>
</dbReference>
<comment type="caution">
    <text evidence="5">The sequence shown here is derived from an EMBL/GenBank/DDBJ whole genome shotgun (WGS) entry which is preliminary data.</text>
</comment>
<dbReference type="RefSeq" id="WP_377465875.1">
    <property type="nucleotide sequence ID" value="NZ_JBHUOP010000002.1"/>
</dbReference>
<dbReference type="InterPro" id="IPR009057">
    <property type="entry name" value="Homeodomain-like_sf"/>
</dbReference>
<evidence type="ECO:0000256" key="2">
    <source>
        <dbReference type="PROSITE-ProRule" id="PRU00335"/>
    </source>
</evidence>
<keyword evidence="6" id="KW-1185">Reference proteome</keyword>